<dbReference type="AlphaFoldDB" id="A0A0A9BHF8"/>
<proteinExistence type="predicted"/>
<reference evidence="2" key="2">
    <citation type="journal article" date="2015" name="Data Brief">
        <title>Shoot transcriptome of the giant reed, Arundo donax.</title>
        <authorList>
            <person name="Barrero R.A."/>
            <person name="Guerrero F.D."/>
            <person name="Moolhuijzen P."/>
            <person name="Goolsby J.A."/>
            <person name="Tidwell J."/>
            <person name="Bellgard S.E."/>
            <person name="Bellgard M.I."/>
        </authorList>
    </citation>
    <scope>NUCLEOTIDE SEQUENCE</scope>
    <source>
        <tissue evidence="2">Shoot tissue taken approximately 20 cm above the soil surface</tissue>
    </source>
</reference>
<protein>
    <submittedName>
        <fullName evidence="2">Uncharacterized protein</fullName>
    </submittedName>
</protein>
<sequence length="62" mass="6707">MSQIQSHTQLMAQLGRAPTRSTERCYAEGTPHPAVTVRAALMGSLMQPSTTTLLALALPRRT</sequence>
<accession>A0A0A9BHF8</accession>
<reference evidence="2" key="1">
    <citation type="submission" date="2014-09" db="EMBL/GenBank/DDBJ databases">
        <authorList>
            <person name="Magalhaes I.L.F."/>
            <person name="Oliveira U."/>
            <person name="Santos F.R."/>
            <person name="Vidigal T.H.D.A."/>
            <person name="Brescovit A.D."/>
            <person name="Santos A.J."/>
        </authorList>
    </citation>
    <scope>NUCLEOTIDE SEQUENCE</scope>
    <source>
        <tissue evidence="2">Shoot tissue taken approximately 20 cm above the soil surface</tissue>
    </source>
</reference>
<feature type="region of interest" description="Disordered" evidence="1">
    <location>
        <begin position="1"/>
        <end position="27"/>
    </location>
</feature>
<feature type="compositionally biased region" description="Polar residues" evidence="1">
    <location>
        <begin position="1"/>
        <end position="11"/>
    </location>
</feature>
<evidence type="ECO:0000313" key="2">
    <source>
        <dbReference type="EMBL" id="JAD58727.1"/>
    </source>
</evidence>
<name>A0A0A9BHF8_ARUDO</name>
<evidence type="ECO:0000256" key="1">
    <source>
        <dbReference type="SAM" id="MobiDB-lite"/>
    </source>
</evidence>
<dbReference type="EMBL" id="GBRH01239168">
    <property type="protein sequence ID" value="JAD58727.1"/>
    <property type="molecule type" value="Transcribed_RNA"/>
</dbReference>
<organism evidence="2">
    <name type="scientific">Arundo donax</name>
    <name type="common">Giant reed</name>
    <name type="synonym">Donax arundinaceus</name>
    <dbReference type="NCBI Taxonomy" id="35708"/>
    <lineage>
        <taxon>Eukaryota</taxon>
        <taxon>Viridiplantae</taxon>
        <taxon>Streptophyta</taxon>
        <taxon>Embryophyta</taxon>
        <taxon>Tracheophyta</taxon>
        <taxon>Spermatophyta</taxon>
        <taxon>Magnoliopsida</taxon>
        <taxon>Liliopsida</taxon>
        <taxon>Poales</taxon>
        <taxon>Poaceae</taxon>
        <taxon>PACMAD clade</taxon>
        <taxon>Arundinoideae</taxon>
        <taxon>Arundineae</taxon>
        <taxon>Arundo</taxon>
    </lineage>
</organism>